<name>A0ACC2RZP2_9FUNG</name>
<comment type="caution">
    <text evidence="1">The sequence shown here is derived from an EMBL/GenBank/DDBJ whole genome shotgun (WGS) entry which is preliminary data.</text>
</comment>
<gene>
    <name evidence="1" type="ORF">DSO57_1003210</name>
</gene>
<dbReference type="Proteomes" id="UP001165960">
    <property type="component" value="Unassembled WGS sequence"/>
</dbReference>
<organism evidence="1 2">
    <name type="scientific">Entomophthora muscae</name>
    <dbReference type="NCBI Taxonomy" id="34485"/>
    <lineage>
        <taxon>Eukaryota</taxon>
        <taxon>Fungi</taxon>
        <taxon>Fungi incertae sedis</taxon>
        <taxon>Zoopagomycota</taxon>
        <taxon>Entomophthoromycotina</taxon>
        <taxon>Entomophthoromycetes</taxon>
        <taxon>Entomophthorales</taxon>
        <taxon>Entomophthoraceae</taxon>
        <taxon>Entomophthora</taxon>
    </lineage>
</organism>
<protein>
    <submittedName>
        <fullName evidence="1">Uncharacterized protein</fullName>
    </submittedName>
</protein>
<dbReference type="EMBL" id="QTSX02006397">
    <property type="protein sequence ID" value="KAJ9055512.1"/>
    <property type="molecule type" value="Genomic_DNA"/>
</dbReference>
<evidence type="ECO:0000313" key="1">
    <source>
        <dbReference type="EMBL" id="KAJ9055512.1"/>
    </source>
</evidence>
<proteinExistence type="predicted"/>
<sequence>MAEPADLNRLKNRNFEPDSGPKANNLKFKFKNNNGSGSAEPSQSSSNFKTIPVSEPNANSQSNSNFLNLNPANNLAGTEQNWPINNHTNTARFNHDPNLEANNDPELYPNEPMETDDMPNAYPSNGEKFSCLNSPMDIDTPSGVSHNSNQPMDEANTPRKISDIEASIAALNQRVHQQVLDGDKQWAVPALPRPCPKVSENVKAPEKLTKAIAALVPHRREELLLSGKGAPRAKVTINGVKTSMILDGGAYSNIILLPFLKTLPDMMIAPSNTVFVMADGRKSFSMGTAVNLTLWLGSIQMPIEAAIFNHK</sequence>
<evidence type="ECO:0000313" key="2">
    <source>
        <dbReference type="Proteomes" id="UP001165960"/>
    </source>
</evidence>
<reference evidence="1" key="1">
    <citation type="submission" date="2022-04" db="EMBL/GenBank/DDBJ databases">
        <title>Genome of the entomopathogenic fungus Entomophthora muscae.</title>
        <authorList>
            <person name="Elya C."/>
            <person name="Lovett B.R."/>
            <person name="Lee E."/>
            <person name="Macias A.M."/>
            <person name="Hajek A.E."/>
            <person name="De Bivort B.L."/>
            <person name="Kasson M.T."/>
            <person name="De Fine Licht H.H."/>
            <person name="Stajich J.E."/>
        </authorList>
    </citation>
    <scope>NUCLEOTIDE SEQUENCE</scope>
    <source>
        <strain evidence="1">Berkeley</strain>
    </source>
</reference>
<keyword evidence="2" id="KW-1185">Reference proteome</keyword>
<accession>A0ACC2RZP2</accession>